<evidence type="ECO:0000313" key="7">
    <source>
        <dbReference type="Proteomes" id="UP000192714"/>
    </source>
</evidence>
<dbReference type="RefSeq" id="WP_055680606.1">
    <property type="nucleotide sequence ID" value="NZ_CP023005.1"/>
</dbReference>
<keyword evidence="1" id="KW-1133">Transmembrane helix</keyword>
<dbReference type="Proteomes" id="UP000285462">
    <property type="component" value="Unassembled WGS sequence"/>
</dbReference>
<reference evidence="3 7" key="3">
    <citation type="submission" date="2017-03" db="EMBL/GenBank/DDBJ databases">
        <title>Maternal inheritance of bifidobacteria.</title>
        <authorList>
            <person name="Lugli G.A."/>
            <person name="Duranti S."/>
            <person name="Milani C."/>
            <person name="Mancabelli L."/>
        </authorList>
    </citation>
    <scope>NUCLEOTIDE SEQUENCE [LARGE SCALE GENOMIC DNA]</scope>
    <source>
        <strain evidence="3 7">1892B</strain>
    </source>
</reference>
<dbReference type="EMBL" id="LNKD01000001">
    <property type="protein sequence ID" value="OSG87891.1"/>
    <property type="molecule type" value="Genomic_DNA"/>
</dbReference>
<evidence type="ECO:0000313" key="9">
    <source>
        <dbReference type="Proteomes" id="UP000285462"/>
    </source>
</evidence>
<accession>A0A174AWA0</accession>
<evidence type="ECO:0000313" key="4">
    <source>
        <dbReference type="EMBL" id="OSG87891.1"/>
    </source>
</evidence>
<evidence type="ECO:0000313" key="8">
    <source>
        <dbReference type="Proteomes" id="UP000193377"/>
    </source>
</evidence>
<name>A0A174AWA0_BIFAD</name>
<gene>
    <name evidence="4" type="ORF">B0487_0810</name>
    <name evidence="3" type="ORF">B5789_0672</name>
    <name evidence="5" type="ORF">DWX79_03440</name>
    <name evidence="2" type="ORF">ERS852382_01683</name>
</gene>
<dbReference type="EMBL" id="CYYI01000006">
    <property type="protein sequence ID" value="CUN92433.1"/>
    <property type="molecule type" value="Genomic_DNA"/>
</dbReference>
<keyword evidence="1" id="KW-0472">Membrane</keyword>
<dbReference type="Proteomes" id="UP000192714">
    <property type="component" value="Unassembled WGS sequence"/>
</dbReference>
<dbReference type="Proteomes" id="UP000095647">
    <property type="component" value="Unassembled WGS sequence"/>
</dbReference>
<evidence type="ECO:0000256" key="1">
    <source>
        <dbReference type="SAM" id="Phobius"/>
    </source>
</evidence>
<reference evidence="2 6" key="1">
    <citation type="submission" date="2015-09" db="EMBL/GenBank/DDBJ databases">
        <authorList>
            <consortium name="Pathogen Informatics"/>
        </authorList>
    </citation>
    <scope>NUCLEOTIDE SEQUENCE [LARGE SCALE GENOMIC DNA]</scope>
    <source>
        <strain evidence="2 6">2789STDY5608824</strain>
    </source>
</reference>
<evidence type="ECO:0000313" key="5">
    <source>
        <dbReference type="EMBL" id="RGS66128.1"/>
    </source>
</evidence>
<evidence type="ECO:0000313" key="2">
    <source>
        <dbReference type="EMBL" id="CUN92433.1"/>
    </source>
</evidence>
<dbReference type="EMBL" id="NAQF01000002">
    <property type="protein sequence ID" value="OQM58593.1"/>
    <property type="molecule type" value="Genomic_DNA"/>
</dbReference>
<feature type="transmembrane region" description="Helical" evidence="1">
    <location>
        <begin position="6"/>
        <end position="27"/>
    </location>
</feature>
<keyword evidence="1" id="KW-0812">Transmembrane</keyword>
<sequence length="103" mass="11026">MSQETIVAIVIAIIGSGGSGVFVTWILSKVDQRHDPLHEGVRELLFCKLEALHRQMVDAGGVASIPLKQSAERIYAAYHGLGGNGTGTSMIQDIRDAHIANTD</sequence>
<reference evidence="5 9" key="4">
    <citation type="submission" date="2018-08" db="EMBL/GenBank/DDBJ databases">
        <title>A genome reference for cultivated species of the human gut microbiota.</title>
        <authorList>
            <person name="Zou Y."/>
            <person name="Xue W."/>
            <person name="Luo G."/>
        </authorList>
    </citation>
    <scope>NUCLEOTIDE SEQUENCE [LARGE SCALE GENOMIC DNA]</scope>
    <source>
        <strain evidence="5 9">AF21-27</strain>
    </source>
</reference>
<dbReference type="Proteomes" id="UP000193377">
    <property type="component" value="Unassembled WGS sequence"/>
</dbReference>
<protein>
    <submittedName>
        <fullName evidence="2">Phage minor structural protein</fullName>
    </submittedName>
</protein>
<dbReference type="EMBL" id="QRVT01000001">
    <property type="protein sequence ID" value="RGS66128.1"/>
    <property type="molecule type" value="Genomic_DNA"/>
</dbReference>
<evidence type="ECO:0000313" key="6">
    <source>
        <dbReference type="Proteomes" id="UP000095647"/>
    </source>
</evidence>
<reference evidence="4 8" key="2">
    <citation type="journal article" date="2016" name="Sci. Rep.">
        <title>Evaluation of genetic diversity among strains of the human gut commensal Bifidobacterium adolescentis.</title>
        <authorList>
            <person name="Duranti S."/>
            <person name="Milani C."/>
            <person name="Lugli G.A."/>
            <person name="Mancabelli L."/>
            <person name="Turroni F."/>
            <person name="Ferrario C."/>
            <person name="Mangifesta M."/>
            <person name="Viappiani A."/>
            <person name="Sanchez B."/>
            <person name="Margolles A."/>
            <person name="van Sinderen D."/>
            <person name="Ventura M."/>
        </authorList>
    </citation>
    <scope>NUCLEOTIDE SEQUENCE [LARGE SCALE GENOMIC DNA]</scope>
    <source>
        <strain evidence="4 8">487B</strain>
    </source>
</reference>
<organism evidence="2 6">
    <name type="scientific">Bifidobacterium adolescentis</name>
    <dbReference type="NCBI Taxonomy" id="1680"/>
    <lineage>
        <taxon>Bacteria</taxon>
        <taxon>Bacillati</taxon>
        <taxon>Actinomycetota</taxon>
        <taxon>Actinomycetes</taxon>
        <taxon>Bifidobacteriales</taxon>
        <taxon>Bifidobacteriaceae</taxon>
        <taxon>Bifidobacterium</taxon>
    </lineage>
</organism>
<evidence type="ECO:0000313" key="3">
    <source>
        <dbReference type="EMBL" id="OQM58593.1"/>
    </source>
</evidence>
<proteinExistence type="predicted"/>
<dbReference type="AlphaFoldDB" id="A0A174AWA0"/>